<name>A0A0W8FHI2_9ZZZZ</name>
<comment type="caution">
    <text evidence="2">The sequence shown here is derived from an EMBL/GenBank/DDBJ whole genome shotgun (WGS) entry which is preliminary data.</text>
</comment>
<accession>A0A0W8FHI2</accession>
<proteinExistence type="predicted"/>
<protein>
    <submittedName>
        <fullName evidence="2">Uncharacterized protein</fullName>
    </submittedName>
</protein>
<dbReference type="EMBL" id="LNQE01001201">
    <property type="protein sequence ID" value="KUG20349.1"/>
    <property type="molecule type" value="Genomic_DNA"/>
</dbReference>
<gene>
    <name evidence="2" type="ORF">ASZ90_009911</name>
</gene>
<organism evidence="2">
    <name type="scientific">hydrocarbon metagenome</name>
    <dbReference type="NCBI Taxonomy" id="938273"/>
    <lineage>
        <taxon>unclassified sequences</taxon>
        <taxon>metagenomes</taxon>
        <taxon>ecological metagenomes</taxon>
    </lineage>
</organism>
<feature type="region of interest" description="Disordered" evidence="1">
    <location>
        <begin position="116"/>
        <end position="154"/>
    </location>
</feature>
<reference evidence="2" key="1">
    <citation type="journal article" date="2015" name="Proc. Natl. Acad. Sci. U.S.A.">
        <title>Networks of energetic and metabolic interactions define dynamics in microbial communities.</title>
        <authorList>
            <person name="Embree M."/>
            <person name="Liu J.K."/>
            <person name="Al-Bassam M.M."/>
            <person name="Zengler K."/>
        </authorList>
    </citation>
    <scope>NUCLEOTIDE SEQUENCE</scope>
</reference>
<evidence type="ECO:0000313" key="2">
    <source>
        <dbReference type="EMBL" id="KUG20349.1"/>
    </source>
</evidence>
<sequence>MNGGNYAKWRLILHPDLNAALERWERFPDTMTDPSEYTEVEGWLTAGGDRLAASPAPGEERGYFVLPAGECTGDMLTRKICDSCGAMILGCMKGEALTPEVLGLFLLEDLEESYPDQQVSDAPAAGGLRQSSRQPGTMGRYSSRPRDGSRTSIPLARADLEILALDAQKA</sequence>
<dbReference type="AlphaFoldDB" id="A0A0W8FHI2"/>
<evidence type="ECO:0000256" key="1">
    <source>
        <dbReference type="SAM" id="MobiDB-lite"/>
    </source>
</evidence>